<dbReference type="AlphaFoldDB" id="X6NXW6"/>
<accession>X6NXW6</accession>
<keyword evidence="1" id="KW-0175">Coiled coil</keyword>
<feature type="region of interest" description="Disordered" evidence="2">
    <location>
        <begin position="123"/>
        <end position="152"/>
    </location>
</feature>
<feature type="compositionally biased region" description="Basic residues" evidence="2">
    <location>
        <begin position="1"/>
        <end position="12"/>
    </location>
</feature>
<feature type="compositionally biased region" description="Basic and acidic residues" evidence="2">
    <location>
        <begin position="13"/>
        <end position="24"/>
    </location>
</feature>
<sequence length="432" mass="48759">MRKSSQTKKGRLHGKETSKGVNNEREDVVNLSDIADLWFGIHQNELPNSNLPTTSLSATTTTTTTTNDTRTQGMAEIETLTTTRARAKEKMDSANADKLNKMNEYIDPFVTPLQTTTSCKTSLQTLDSDSDNDDDDDDDNADANANDNDNDDKITQQASLWKENANKDDVHDNAFYINDIDRLVDATINRHEQDAEWSAHNGLHMTTNVTNERSKKGVPPYAVTNVRQSTRDSMSRAMAPVNQVCKSTFLNNALVHMSENENGEEEEEEEDGTLQHIAEKILDENTDILPTHHNSTYQSRPVLPTSYVSCAPYTLQAGQLNTFKKSHAIDDNSRFWPTPTTDHWADVFLLRKATENLPNDCESLITQFLWVSTLKEKISSKNWRSLFFCLFVLNCPHICCGNACFVIIQLLCAIAKNREKILFYVGILYLIH</sequence>
<comment type="caution">
    <text evidence="3">The sequence shown here is derived from an EMBL/GenBank/DDBJ whole genome shotgun (WGS) entry which is preliminary data.</text>
</comment>
<feature type="compositionally biased region" description="Acidic residues" evidence="2">
    <location>
        <begin position="128"/>
        <end position="141"/>
    </location>
</feature>
<evidence type="ECO:0000256" key="2">
    <source>
        <dbReference type="SAM" id="MobiDB-lite"/>
    </source>
</evidence>
<gene>
    <name evidence="3" type="ORF">RFI_06451</name>
</gene>
<evidence type="ECO:0000313" key="3">
    <source>
        <dbReference type="EMBL" id="ETO30669.1"/>
    </source>
</evidence>
<evidence type="ECO:0000313" key="4">
    <source>
        <dbReference type="Proteomes" id="UP000023152"/>
    </source>
</evidence>
<reference evidence="3 4" key="1">
    <citation type="journal article" date="2013" name="Curr. Biol.">
        <title>The Genome of the Foraminiferan Reticulomyxa filosa.</title>
        <authorList>
            <person name="Glockner G."/>
            <person name="Hulsmann N."/>
            <person name="Schleicher M."/>
            <person name="Noegel A.A."/>
            <person name="Eichinger L."/>
            <person name="Gallinger C."/>
            <person name="Pawlowski J."/>
            <person name="Sierra R."/>
            <person name="Euteneuer U."/>
            <person name="Pillet L."/>
            <person name="Moustafa A."/>
            <person name="Platzer M."/>
            <person name="Groth M."/>
            <person name="Szafranski K."/>
            <person name="Schliwa M."/>
        </authorList>
    </citation>
    <scope>NUCLEOTIDE SEQUENCE [LARGE SCALE GENOMIC DNA]</scope>
</reference>
<dbReference type="Proteomes" id="UP000023152">
    <property type="component" value="Unassembled WGS sequence"/>
</dbReference>
<keyword evidence="4" id="KW-1185">Reference proteome</keyword>
<organism evidence="3 4">
    <name type="scientific">Reticulomyxa filosa</name>
    <dbReference type="NCBI Taxonomy" id="46433"/>
    <lineage>
        <taxon>Eukaryota</taxon>
        <taxon>Sar</taxon>
        <taxon>Rhizaria</taxon>
        <taxon>Retaria</taxon>
        <taxon>Foraminifera</taxon>
        <taxon>Monothalamids</taxon>
        <taxon>Reticulomyxidae</taxon>
        <taxon>Reticulomyxa</taxon>
    </lineage>
</organism>
<protein>
    <submittedName>
        <fullName evidence="3">Uncharacterized protein</fullName>
    </submittedName>
</protein>
<evidence type="ECO:0000256" key="1">
    <source>
        <dbReference type="SAM" id="Coils"/>
    </source>
</evidence>
<feature type="region of interest" description="Disordered" evidence="2">
    <location>
        <begin position="1"/>
        <end position="24"/>
    </location>
</feature>
<feature type="coiled-coil region" evidence="1">
    <location>
        <begin position="77"/>
        <end position="104"/>
    </location>
</feature>
<name>X6NXW6_RETFI</name>
<proteinExistence type="predicted"/>
<dbReference type="EMBL" id="ASPP01005368">
    <property type="protein sequence ID" value="ETO30669.1"/>
    <property type="molecule type" value="Genomic_DNA"/>
</dbReference>